<sequence>MATPPATGFLVSPAWLIGGLRNVPGFLGTGEGRLTFLADEPVFDVPLAEVTDVRWPWHWFGGGVKLTAAGRSHKITFVRPNGMPAPDPSLLAAGIGVFATLSGTWHDVHALRGLADIGVGRAAAARWREVLGG</sequence>
<gene>
    <name evidence="1" type="ORF">GCM10010531_43250</name>
</gene>
<accession>A0ABP6PUD6</accession>
<reference evidence="2" key="1">
    <citation type="journal article" date="2019" name="Int. J. Syst. Evol. Microbiol.">
        <title>The Global Catalogue of Microorganisms (GCM) 10K type strain sequencing project: providing services to taxonomists for standard genome sequencing and annotation.</title>
        <authorList>
            <consortium name="The Broad Institute Genomics Platform"/>
            <consortium name="The Broad Institute Genome Sequencing Center for Infectious Disease"/>
            <person name="Wu L."/>
            <person name="Ma J."/>
        </authorList>
    </citation>
    <scope>NUCLEOTIDE SEQUENCE [LARGE SCALE GENOMIC DNA]</scope>
    <source>
        <strain evidence="2">JCM 15614</strain>
    </source>
</reference>
<evidence type="ECO:0000313" key="1">
    <source>
        <dbReference type="EMBL" id="GAA3184409.1"/>
    </source>
</evidence>
<organism evidence="1 2">
    <name type="scientific">Blastococcus jejuensis</name>
    <dbReference type="NCBI Taxonomy" id="351224"/>
    <lineage>
        <taxon>Bacteria</taxon>
        <taxon>Bacillati</taxon>
        <taxon>Actinomycetota</taxon>
        <taxon>Actinomycetes</taxon>
        <taxon>Geodermatophilales</taxon>
        <taxon>Geodermatophilaceae</taxon>
        <taxon>Blastococcus</taxon>
    </lineage>
</organism>
<evidence type="ECO:0008006" key="3">
    <source>
        <dbReference type="Google" id="ProtNLM"/>
    </source>
</evidence>
<keyword evidence="2" id="KW-1185">Reference proteome</keyword>
<dbReference type="Proteomes" id="UP001499924">
    <property type="component" value="Unassembled WGS sequence"/>
</dbReference>
<protein>
    <recommendedName>
        <fullName evidence="3">PH domain-containing protein</fullName>
    </recommendedName>
</protein>
<dbReference type="RefSeq" id="WP_344691264.1">
    <property type="nucleotide sequence ID" value="NZ_BAAAVV010000019.1"/>
</dbReference>
<evidence type="ECO:0000313" key="2">
    <source>
        <dbReference type="Proteomes" id="UP001499924"/>
    </source>
</evidence>
<name>A0ABP6PUD6_9ACTN</name>
<proteinExistence type="predicted"/>
<dbReference type="EMBL" id="BAAAVV010000019">
    <property type="protein sequence ID" value="GAA3184409.1"/>
    <property type="molecule type" value="Genomic_DNA"/>
</dbReference>
<comment type="caution">
    <text evidence="1">The sequence shown here is derived from an EMBL/GenBank/DDBJ whole genome shotgun (WGS) entry which is preliminary data.</text>
</comment>